<keyword evidence="5" id="KW-0732">Signal</keyword>
<evidence type="ECO:0000256" key="3">
    <source>
        <dbReference type="ARBA" id="ARBA00022801"/>
    </source>
</evidence>
<evidence type="ECO:0000259" key="6">
    <source>
        <dbReference type="Pfam" id="PF00884"/>
    </source>
</evidence>
<protein>
    <submittedName>
        <fullName evidence="7">Sulfatase</fullName>
    </submittedName>
</protein>
<dbReference type="InterPro" id="IPR024607">
    <property type="entry name" value="Sulfatase_CS"/>
</dbReference>
<evidence type="ECO:0000313" key="8">
    <source>
        <dbReference type="Proteomes" id="UP000032544"/>
    </source>
</evidence>
<dbReference type="CDD" id="cd16034">
    <property type="entry name" value="sulfatase_like"/>
    <property type="match status" value="1"/>
</dbReference>
<comment type="similarity">
    <text evidence="1">Belongs to the sulfatase family.</text>
</comment>
<dbReference type="PANTHER" id="PTHR42693:SF53">
    <property type="entry name" value="ENDO-4-O-SULFATASE"/>
    <property type="match status" value="1"/>
</dbReference>
<feature type="domain" description="Sulfatase N-terminal" evidence="6">
    <location>
        <begin position="31"/>
        <end position="346"/>
    </location>
</feature>
<feature type="chain" id="PRO_5002330832" evidence="5">
    <location>
        <begin position="19"/>
        <end position="479"/>
    </location>
</feature>
<evidence type="ECO:0000256" key="1">
    <source>
        <dbReference type="ARBA" id="ARBA00008779"/>
    </source>
</evidence>
<proteinExistence type="inferred from homology"/>
<keyword evidence="2" id="KW-0479">Metal-binding</keyword>
<comment type="caution">
    <text evidence="7">The sequence shown here is derived from an EMBL/GenBank/DDBJ whole genome shotgun (WGS) entry which is preliminary data.</text>
</comment>
<dbReference type="GO" id="GO:0004065">
    <property type="term" value="F:arylsulfatase activity"/>
    <property type="evidence" value="ECO:0007669"/>
    <property type="project" value="TreeGrafter"/>
</dbReference>
<dbReference type="InterPro" id="IPR017850">
    <property type="entry name" value="Alkaline_phosphatase_core_sf"/>
</dbReference>
<feature type="signal peptide" evidence="5">
    <location>
        <begin position="1"/>
        <end position="18"/>
    </location>
</feature>
<dbReference type="InterPro" id="IPR000917">
    <property type="entry name" value="Sulfatase_N"/>
</dbReference>
<name>A0A0D8JAG9_9BACT</name>
<dbReference type="Proteomes" id="UP000032544">
    <property type="component" value="Unassembled WGS sequence"/>
</dbReference>
<evidence type="ECO:0000313" key="7">
    <source>
        <dbReference type="EMBL" id="KJF43526.1"/>
    </source>
</evidence>
<dbReference type="Gene3D" id="3.40.720.10">
    <property type="entry name" value="Alkaline Phosphatase, subunit A"/>
    <property type="match status" value="1"/>
</dbReference>
<keyword evidence="4" id="KW-0106">Calcium</keyword>
<dbReference type="RefSeq" id="WP_198152458.1">
    <property type="nucleotide sequence ID" value="NZ_JRHC01000003.1"/>
</dbReference>
<evidence type="ECO:0000256" key="2">
    <source>
        <dbReference type="ARBA" id="ARBA00022723"/>
    </source>
</evidence>
<dbReference type="PROSITE" id="PS51257">
    <property type="entry name" value="PROKAR_LIPOPROTEIN"/>
    <property type="match status" value="1"/>
</dbReference>
<dbReference type="Pfam" id="PF00884">
    <property type="entry name" value="Sulfatase"/>
    <property type="match status" value="1"/>
</dbReference>
<evidence type="ECO:0000256" key="5">
    <source>
        <dbReference type="SAM" id="SignalP"/>
    </source>
</evidence>
<organism evidence="7 8">
    <name type="scientific">Draconibacterium sediminis</name>
    <dbReference type="NCBI Taxonomy" id="1544798"/>
    <lineage>
        <taxon>Bacteria</taxon>
        <taxon>Pseudomonadati</taxon>
        <taxon>Bacteroidota</taxon>
        <taxon>Bacteroidia</taxon>
        <taxon>Marinilabiliales</taxon>
        <taxon>Prolixibacteraceae</taxon>
        <taxon>Draconibacterium</taxon>
    </lineage>
</organism>
<dbReference type="SUPFAM" id="SSF53649">
    <property type="entry name" value="Alkaline phosphatase-like"/>
    <property type="match status" value="1"/>
</dbReference>
<dbReference type="STRING" id="1544798.LH29_15065"/>
<dbReference type="AlphaFoldDB" id="A0A0D8JAG9"/>
<accession>A0A0D8JAG9</accession>
<gene>
    <name evidence="7" type="ORF">LH29_15065</name>
</gene>
<dbReference type="EMBL" id="JRHC01000003">
    <property type="protein sequence ID" value="KJF43526.1"/>
    <property type="molecule type" value="Genomic_DNA"/>
</dbReference>
<dbReference type="PROSITE" id="PS00149">
    <property type="entry name" value="SULFATASE_2"/>
    <property type="match status" value="1"/>
</dbReference>
<dbReference type="PANTHER" id="PTHR42693">
    <property type="entry name" value="ARYLSULFATASE FAMILY MEMBER"/>
    <property type="match status" value="1"/>
</dbReference>
<dbReference type="PATRIC" id="fig|1544798.3.peg.3180"/>
<sequence length="479" mass="54979">MSLITKMFCLALAFATMASCTPKQTKVEIKPNVVFVLTDQWRAQDLGFMGNEQVQTPAIDQLAEEAVVFTNAVSNIPVCTPARATLMTGKYPLSHGVFYNDKPLKSEEYCIAEVYKENGYKTGYIGKWHINGHPSGMSNSEGRLLPVTADRRQGFDYWKVHECTHNYNNSEYFDENDVKHKWEGYDAIAQTKDAIKYMQVNKENPFVLFLSYGPPHAPYQTAPAKYQEIYKDMDIKLRPNVPEELEETAKEAIRGYYAHMSALDYCVAELQTEIKNLGLEENTIFVFTSDHGDMLYSHAQTKKQKPWEESILVPFILKYPAKFKGGERLTKVFSYPDIMPTLLSLCNLPIPETVEGVDYKGQLLGTEDLDIDGAFITCPVPFHQWNYKKGGKEFRGIRTERYTYAKDLNGPWLLYDNSSDPYQLDNLVNNPEYREIQTDLEAKLQKMLDERGDKFLDGAEYMKAWGYHWDNNDSVKITK</sequence>
<dbReference type="GO" id="GO:0046872">
    <property type="term" value="F:metal ion binding"/>
    <property type="evidence" value="ECO:0007669"/>
    <property type="project" value="UniProtKB-KW"/>
</dbReference>
<dbReference type="InterPro" id="IPR050738">
    <property type="entry name" value="Sulfatase"/>
</dbReference>
<dbReference type="Gene3D" id="3.30.1120.10">
    <property type="match status" value="1"/>
</dbReference>
<reference evidence="7 8" key="1">
    <citation type="submission" date="2014-09" db="EMBL/GenBank/DDBJ databases">
        <title>Draft Genome Sequence of Draconibacterium sp. JN14CK-3.</title>
        <authorList>
            <person name="Dong C."/>
            <person name="Lai Q."/>
            <person name="Shao Z."/>
        </authorList>
    </citation>
    <scope>NUCLEOTIDE SEQUENCE [LARGE SCALE GENOMIC DNA]</scope>
    <source>
        <strain evidence="7 8">JN14CK-3</strain>
    </source>
</reference>
<keyword evidence="8" id="KW-1185">Reference proteome</keyword>
<keyword evidence="3" id="KW-0378">Hydrolase</keyword>
<dbReference type="PROSITE" id="PS00523">
    <property type="entry name" value="SULFATASE_1"/>
    <property type="match status" value="1"/>
</dbReference>
<evidence type="ECO:0000256" key="4">
    <source>
        <dbReference type="ARBA" id="ARBA00022837"/>
    </source>
</evidence>